<dbReference type="PANTHER" id="PTHR31297:SF41">
    <property type="entry name" value="ENDOGLUCANASE, PUTATIVE (AFU_ORTHOLOGUE AFUA_5G01830)-RELATED"/>
    <property type="match status" value="1"/>
</dbReference>
<gene>
    <name evidence="9" type="ORF">B5V00_11795</name>
</gene>
<dbReference type="GO" id="GO:0008422">
    <property type="term" value="F:beta-glucosidase activity"/>
    <property type="evidence" value="ECO:0007669"/>
    <property type="project" value="TreeGrafter"/>
</dbReference>
<keyword evidence="6" id="KW-0624">Polysaccharide degradation</keyword>
<dbReference type="GO" id="GO:0009986">
    <property type="term" value="C:cell surface"/>
    <property type="evidence" value="ECO:0007669"/>
    <property type="project" value="TreeGrafter"/>
</dbReference>
<evidence type="ECO:0000256" key="6">
    <source>
        <dbReference type="ARBA" id="ARBA00023326"/>
    </source>
</evidence>
<dbReference type="InterPro" id="IPR017853">
    <property type="entry name" value="GH"/>
</dbReference>
<dbReference type="EMBL" id="NAAD01000014">
    <property type="protein sequence ID" value="ORJ58771.1"/>
    <property type="molecule type" value="Genomic_DNA"/>
</dbReference>
<dbReference type="InterPro" id="IPR050386">
    <property type="entry name" value="Glycosyl_hydrolase_5"/>
</dbReference>
<comment type="caution">
    <text evidence="9">The sequence shown here is derived from an EMBL/GenBank/DDBJ whole genome shotgun (WGS) entry which is preliminary data.</text>
</comment>
<comment type="similarity">
    <text evidence="1 7">Belongs to the glycosyl hydrolase 5 (cellulase A) family.</text>
</comment>
<keyword evidence="3" id="KW-0136">Cellulose degradation</keyword>
<evidence type="ECO:0000256" key="3">
    <source>
        <dbReference type="ARBA" id="ARBA00023001"/>
    </source>
</evidence>
<evidence type="ECO:0000256" key="4">
    <source>
        <dbReference type="ARBA" id="ARBA00023277"/>
    </source>
</evidence>
<dbReference type="Pfam" id="PF00150">
    <property type="entry name" value="Cellulase"/>
    <property type="match status" value="1"/>
</dbReference>
<evidence type="ECO:0000256" key="7">
    <source>
        <dbReference type="RuleBase" id="RU361153"/>
    </source>
</evidence>
<proteinExistence type="inferred from homology"/>
<keyword evidence="2 7" id="KW-0378">Hydrolase</keyword>
<dbReference type="AlphaFoldDB" id="A0A1X0Y0N7"/>
<dbReference type="PANTHER" id="PTHR31297">
    <property type="entry name" value="GLUCAN ENDO-1,6-BETA-GLUCOSIDASE B"/>
    <property type="match status" value="1"/>
</dbReference>
<evidence type="ECO:0000256" key="2">
    <source>
        <dbReference type="ARBA" id="ARBA00022801"/>
    </source>
</evidence>
<accession>A0A1X0Y0N7</accession>
<evidence type="ECO:0000313" key="10">
    <source>
        <dbReference type="Proteomes" id="UP000193136"/>
    </source>
</evidence>
<dbReference type="GO" id="GO:0030245">
    <property type="term" value="P:cellulose catabolic process"/>
    <property type="evidence" value="ECO:0007669"/>
    <property type="project" value="UniProtKB-KW"/>
</dbReference>
<keyword evidence="4" id="KW-0119">Carbohydrate metabolism</keyword>
<evidence type="ECO:0000259" key="8">
    <source>
        <dbReference type="Pfam" id="PF00150"/>
    </source>
</evidence>
<evidence type="ECO:0000256" key="5">
    <source>
        <dbReference type="ARBA" id="ARBA00023295"/>
    </source>
</evidence>
<protein>
    <recommendedName>
        <fullName evidence="8">Glycoside hydrolase family 5 domain-containing protein</fullName>
    </recommendedName>
</protein>
<evidence type="ECO:0000256" key="1">
    <source>
        <dbReference type="ARBA" id="ARBA00005641"/>
    </source>
</evidence>
<feature type="domain" description="Glycoside hydrolase family 5" evidence="8">
    <location>
        <begin position="50"/>
        <end position="336"/>
    </location>
</feature>
<dbReference type="GO" id="GO:0005576">
    <property type="term" value="C:extracellular region"/>
    <property type="evidence" value="ECO:0007669"/>
    <property type="project" value="TreeGrafter"/>
</dbReference>
<dbReference type="RefSeq" id="WP_085011000.1">
    <property type="nucleotide sequence ID" value="NZ_NAAD01000014.1"/>
</dbReference>
<evidence type="ECO:0000313" key="9">
    <source>
        <dbReference type="EMBL" id="ORJ58771.1"/>
    </source>
</evidence>
<keyword evidence="10" id="KW-1185">Reference proteome</keyword>
<dbReference type="STRING" id="1969733.B5V00_11795"/>
<dbReference type="Proteomes" id="UP000193136">
    <property type="component" value="Unassembled WGS sequence"/>
</dbReference>
<organism evidence="9 10">
    <name type="scientific">Geothermobacter hydrogeniphilus</name>
    <dbReference type="NCBI Taxonomy" id="1969733"/>
    <lineage>
        <taxon>Bacteria</taxon>
        <taxon>Pseudomonadati</taxon>
        <taxon>Thermodesulfobacteriota</taxon>
        <taxon>Desulfuromonadia</taxon>
        <taxon>Desulfuromonadales</taxon>
        <taxon>Geothermobacteraceae</taxon>
        <taxon>Geothermobacter</taxon>
    </lineage>
</organism>
<dbReference type="SUPFAM" id="SSF51445">
    <property type="entry name" value="(Trans)glycosidases"/>
    <property type="match status" value="1"/>
</dbReference>
<dbReference type="Gene3D" id="3.20.20.80">
    <property type="entry name" value="Glycosidases"/>
    <property type="match status" value="1"/>
</dbReference>
<reference evidence="9 10" key="1">
    <citation type="submission" date="2017-03" db="EMBL/GenBank/DDBJ databases">
        <title>Genome sequence of Geothermobacter sp. EPR-M, Deep-Sea Iron Reducer.</title>
        <authorList>
            <person name="Tully B."/>
            <person name="Savalia P."/>
            <person name="Abuyen K."/>
            <person name="Baughan C."/>
            <person name="Romero E."/>
            <person name="Ronkowski C."/>
            <person name="Torres B."/>
            <person name="Tremblay J."/>
            <person name="Trujillo A."/>
            <person name="Tyler M."/>
            <person name="Perez-Rodriguez I."/>
            <person name="Amend J."/>
        </authorList>
    </citation>
    <scope>NUCLEOTIDE SEQUENCE [LARGE SCALE GENOMIC DNA]</scope>
    <source>
        <strain evidence="9 10">EPR-M</strain>
    </source>
</reference>
<sequence length="377" mass="44437">MRKSTRCFFAWMSGLGLILTLLVGSVLAAEMPDGWPWRGVTSDIDAIRKHPEIIDFFGNEDIRFVRLHINVFNLMSDHHLSAEKALDFALMASKEVARNLADKNIKSIVSIADFPVDKHQCIYKSKENYWDKNGKCVQQIYKFVNKTVDMMSASEIVGYEFLSEPVVKKKVSRFPQRYSQPDNWVEIFKEILNIVRKKDKERYVIFSLGPWAFPDNYSSFKPFADERIIYDIHMYQPLLYAFQGIKGHKDGIYYPGVIPTREIFPTYDRFPNDYWDKKTLEEILRPARIFEEKYHVPVLVGEFGAVLWAPNSNRYLGDLLSVFQANNWGWIYFDIGSRWHGFDARFVPYKKNGKYRFRYAGHSTKRMKILREYFKKQ</sequence>
<keyword evidence="5 7" id="KW-0326">Glycosidase</keyword>
<dbReference type="OrthoDB" id="9800955at2"/>
<dbReference type="InterPro" id="IPR001547">
    <property type="entry name" value="Glyco_hydro_5"/>
</dbReference>
<name>A0A1X0Y0N7_9BACT</name>